<evidence type="ECO:0000313" key="2">
    <source>
        <dbReference type="EMBL" id="CAD6185738.1"/>
    </source>
</evidence>
<dbReference type="Pfam" id="PF00702">
    <property type="entry name" value="Hydrolase"/>
    <property type="match status" value="1"/>
</dbReference>
<comment type="caution">
    <text evidence="2">The sequence shown here is derived from an EMBL/GenBank/DDBJ whole genome shotgun (WGS) entry which is preliminary data.</text>
</comment>
<keyword evidence="3" id="KW-1185">Reference proteome</keyword>
<gene>
    <name evidence="2" type="ORF">CAUJ_LOCUS1657</name>
</gene>
<dbReference type="Gene3D" id="3.40.50.1000">
    <property type="entry name" value="HAD superfamily/HAD-like"/>
    <property type="match status" value="1"/>
</dbReference>
<dbReference type="GO" id="GO:0016020">
    <property type="term" value="C:membrane"/>
    <property type="evidence" value="ECO:0007669"/>
    <property type="project" value="InterPro"/>
</dbReference>
<name>A0A8S1GSJ0_9PELO</name>
<dbReference type="PANTHER" id="PTHR46191">
    <property type="match status" value="1"/>
</dbReference>
<sequence length="679" mass="76001">MLGVSSSEGGPSPMSRDILSNSRARGELTHLGTSSNSNIMSVSLGTSSTPPIRDAQELNCFDFDSKCRWRNVEGLFVDELDWYQGSGQLDQGRLQVATATHVAPDGMYAIAATDVVQPPTSKAVLVSDPIACQLGDGEIQFMYWTSPDVRIKVCVKKTAKVYPDFDFCSGPIEAGDPGPAYVTIPDQGSTPFQIYIMAENFVFNAVNLQGGFAILDSIEYFARMCASMPETMPEASQNPVGPFQQPELGTAMSNDVVPLIPLGDSPDDTKRTTIRRSIASHFPTLSPKFSLGVAVTPATNEDNGKNDFEEKSEPKSAVFSYLEMTSFSMCDVLVCSFNESEICTNMVEHSDWKLTNRPVGNPLTGIRGDASALPYNKEGYYTFISGPQTETRLQTPSFIVDRPVLLVFSYHKVDGNSSLKLITKRPEEAVEKEEFVAPTLTKQSRRWFREVVPLTVGAYDYLAFEVKNLGRNHHVGIDEMFVIDERRKSFCSSWKKTRLTSLLKMLALRRLSSSPPKVLQVVSFDVRGTIIQLAENPGVVYSREAERLTNIKVEPEDVSNAFLKNYKKLSKDYPFFGHGTIGHREWWCKIIKMSLQDSSRDKIVENNFDEVTSKLFELYSTRQPWRLIDENIKQTLQRLRLKGVRLIVVSNADSRLKNILKEFELADMFDMIILSGENK</sequence>
<evidence type="ECO:0000313" key="3">
    <source>
        <dbReference type="Proteomes" id="UP000835052"/>
    </source>
</evidence>
<proteinExistence type="predicted"/>
<dbReference type="Proteomes" id="UP000835052">
    <property type="component" value="Unassembled WGS sequence"/>
</dbReference>
<feature type="domain" description="MAM" evidence="1">
    <location>
        <begin position="55"/>
        <end position="227"/>
    </location>
</feature>
<dbReference type="Gene3D" id="2.60.120.200">
    <property type="match status" value="1"/>
</dbReference>
<dbReference type="SUPFAM" id="SSF56784">
    <property type="entry name" value="HAD-like"/>
    <property type="match status" value="1"/>
</dbReference>
<organism evidence="2 3">
    <name type="scientific">Caenorhabditis auriculariae</name>
    <dbReference type="NCBI Taxonomy" id="2777116"/>
    <lineage>
        <taxon>Eukaryota</taxon>
        <taxon>Metazoa</taxon>
        <taxon>Ecdysozoa</taxon>
        <taxon>Nematoda</taxon>
        <taxon>Chromadorea</taxon>
        <taxon>Rhabditida</taxon>
        <taxon>Rhabditina</taxon>
        <taxon>Rhabditomorpha</taxon>
        <taxon>Rhabditoidea</taxon>
        <taxon>Rhabditidae</taxon>
        <taxon>Peloderinae</taxon>
        <taxon>Caenorhabditis</taxon>
    </lineage>
</organism>
<dbReference type="InterPro" id="IPR023214">
    <property type="entry name" value="HAD_sf"/>
</dbReference>
<accession>A0A8S1GSJ0</accession>
<dbReference type="Gene3D" id="1.10.150.720">
    <property type="entry name" value="Haloacid dehalogenase-like hydrolase"/>
    <property type="match status" value="1"/>
</dbReference>
<protein>
    <recommendedName>
        <fullName evidence="1">MAM domain-containing protein</fullName>
    </recommendedName>
</protein>
<dbReference type="InterPro" id="IPR036412">
    <property type="entry name" value="HAD-like_sf"/>
</dbReference>
<dbReference type="InterPro" id="IPR000998">
    <property type="entry name" value="MAM_dom"/>
</dbReference>
<dbReference type="InterPro" id="IPR051828">
    <property type="entry name" value="HAD-like_hydrolase_domain"/>
</dbReference>
<dbReference type="GO" id="GO:0005634">
    <property type="term" value="C:nucleus"/>
    <property type="evidence" value="ECO:0007669"/>
    <property type="project" value="TreeGrafter"/>
</dbReference>
<dbReference type="EMBL" id="CAJGYM010000003">
    <property type="protein sequence ID" value="CAD6185738.1"/>
    <property type="molecule type" value="Genomic_DNA"/>
</dbReference>
<dbReference type="InterPro" id="IPR044924">
    <property type="entry name" value="HAD-SF_hydro_IA_REG-2-like_cap"/>
</dbReference>
<dbReference type="SUPFAM" id="SSF49899">
    <property type="entry name" value="Concanavalin A-like lectins/glucanases"/>
    <property type="match status" value="1"/>
</dbReference>
<dbReference type="PANTHER" id="PTHR46191:SF2">
    <property type="entry name" value="HALOACID DEHALOGENASE-LIKE HYDROLASE DOMAIN-CONTAINING PROTEIN 3"/>
    <property type="match status" value="1"/>
</dbReference>
<dbReference type="InterPro" id="IPR013320">
    <property type="entry name" value="ConA-like_dom_sf"/>
</dbReference>
<evidence type="ECO:0000259" key="1">
    <source>
        <dbReference type="SMART" id="SM00137"/>
    </source>
</evidence>
<dbReference type="OrthoDB" id="5853260at2759"/>
<reference evidence="2" key="1">
    <citation type="submission" date="2020-10" db="EMBL/GenBank/DDBJ databases">
        <authorList>
            <person name="Kikuchi T."/>
        </authorList>
    </citation>
    <scope>NUCLEOTIDE SEQUENCE</scope>
    <source>
        <strain evidence="2">NKZ352</strain>
    </source>
</reference>
<dbReference type="AlphaFoldDB" id="A0A8S1GSJ0"/>
<dbReference type="SMART" id="SM00137">
    <property type="entry name" value="MAM"/>
    <property type="match status" value="1"/>
</dbReference>